<evidence type="ECO:0000256" key="7">
    <source>
        <dbReference type="ARBA" id="ARBA00022989"/>
    </source>
</evidence>
<dbReference type="CDD" id="cd06261">
    <property type="entry name" value="TM_PBP2"/>
    <property type="match status" value="1"/>
</dbReference>
<proteinExistence type="inferred from homology"/>
<evidence type="ECO:0000313" key="11">
    <source>
        <dbReference type="EMBL" id="MBB3808673.1"/>
    </source>
</evidence>
<dbReference type="Gene3D" id="1.10.3720.10">
    <property type="entry name" value="MetI-like"/>
    <property type="match status" value="1"/>
</dbReference>
<dbReference type="GO" id="GO:0006865">
    <property type="term" value="P:amino acid transport"/>
    <property type="evidence" value="ECO:0007669"/>
    <property type="project" value="TreeGrafter"/>
</dbReference>
<dbReference type="NCBIfam" id="TIGR01726">
    <property type="entry name" value="HEQRo_perm_3TM"/>
    <property type="match status" value="1"/>
</dbReference>
<dbReference type="PANTHER" id="PTHR30614:SF10">
    <property type="entry name" value="ARGININE ABC TRANSPORTER PERMEASE PROTEIN ARTM"/>
    <property type="match status" value="1"/>
</dbReference>
<feature type="transmembrane region" description="Helical" evidence="9">
    <location>
        <begin position="220"/>
        <end position="241"/>
    </location>
</feature>
<dbReference type="PROSITE" id="PS50928">
    <property type="entry name" value="ABC_TM1"/>
    <property type="match status" value="1"/>
</dbReference>
<evidence type="ECO:0000313" key="12">
    <source>
        <dbReference type="Proteomes" id="UP000537592"/>
    </source>
</evidence>
<dbReference type="GO" id="GO:0043190">
    <property type="term" value="C:ATP-binding cassette (ABC) transporter complex"/>
    <property type="evidence" value="ECO:0007669"/>
    <property type="project" value="InterPro"/>
</dbReference>
<evidence type="ECO:0000256" key="2">
    <source>
        <dbReference type="ARBA" id="ARBA00010072"/>
    </source>
</evidence>
<comment type="subcellular location">
    <subcellularLocation>
        <location evidence="1">Cell inner membrane</location>
        <topology evidence="1">Multi-pass membrane protein</topology>
    </subcellularLocation>
    <subcellularLocation>
        <location evidence="9">Cell membrane</location>
        <topology evidence="9">Multi-pass membrane protein</topology>
    </subcellularLocation>
</comment>
<dbReference type="RefSeq" id="WP_183750637.1">
    <property type="nucleotide sequence ID" value="NZ_JACICC010000001.1"/>
</dbReference>
<protein>
    <submittedName>
        <fullName evidence="11">Polar amino acid transport system permease protein</fullName>
    </submittedName>
</protein>
<dbReference type="InterPro" id="IPR035906">
    <property type="entry name" value="MetI-like_sf"/>
</dbReference>
<evidence type="ECO:0000259" key="10">
    <source>
        <dbReference type="PROSITE" id="PS50928"/>
    </source>
</evidence>
<evidence type="ECO:0000256" key="8">
    <source>
        <dbReference type="ARBA" id="ARBA00023136"/>
    </source>
</evidence>
<keyword evidence="12" id="KW-1185">Reference proteome</keyword>
<evidence type="ECO:0000256" key="9">
    <source>
        <dbReference type="RuleBase" id="RU363032"/>
    </source>
</evidence>
<keyword evidence="5" id="KW-0997">Cell inner membrane</keyword>
<dbReference type="AlphaFoldDB" id="A0A7W5Z233"/>
<dbReference type="Proteomes" id="UP000537592">
    <property type="component" value="Unassembled WGS sequence"/>
</dbReference>
<dbReference type="InterPro" id="IPR043429">
    <property type="entry name" value="ArtM/GltK/GlnP/TcyL/YhdX-like"/>
</dbReference>
<feature type="transmembrane region" description="Helical" evidence="9">
    <location>
        <begin position="82"/>
        <end position="103"/>
    </location>
</feature>
<evidence type="ECO:0000256" key="5">
    <source>
        <dbReference type="ARBA" id="ARBA00022519"/>
    </source>
</evidence>
<feature type="transmembrane region" description="Helical" evidence="9">
    <location>
        <begin position="12"/>
        <end position="28"/>
    </location>
</feature>
<feature type="transmembrane region" description="Helical" evidence="9">
    <location>
        <begin position="48"/>
        <end position="70"/>
    </location>
</feature>
<dbReference type="Pfam" id="PF00528">
    <property type="entry name" value="BPD_transp_1"/>
    <property type="match status" value="1"/>
</dbReference>
<keyword evidence="3 9" id="KW-0813">Transport</keyword>
<evidence type="ECO:0000256" key="6">
    <source>
        <dbReference type="ARBA" id="ARBA00022692"/>
    </source>
</evidence>
<sequence length="263" mass="29310">MSEIIASVTGQLHAALVALFGFLFIPFGDPELWERYGNRIVSGLGITIQIVIITCTIGTVLGLIASFALASGNRWLRAPFRLFSYSVRGTPLLVQLFLVYYGGLQFRGTLEALGVWWFFREAWYCVLLTYTLNTAAYQAEIFRGAIAAVPQGQWEASRALGIGRWQAVRLVILPQAMVMALRPLGNEVILMIKASALAALVTVLDLMGEARYAYSRTYDFTIYIYAAVLYLILVEITRRIWLVLERRLTRHIPDATASPPPGA</sequence>
<keyword evidence="7 9" id="KW-1133">Transmembrane helix</keyword>
<evidence type="ECO:0000256" key="4">
    <source>
        <dbReference type="ARBA" id="ARBA00022475"/>
    </source>
</evidence>
<feature type="transmembrane region" description="Helical" evidence="9">
    <location>
        <begin position="188"/>
        <end position="208"/>
    </location>
</feature>
<dbReference type="InterPro" id="IPR010065">
    <property type="entry name" value="AA_ABC_transptr_permease_3TM"/>
</dbReference>
<dbReference type="GO" id="GO:0022857">
    <property type="term" value="F:transmembrane transporter activity"/>
    <property type="evidence" value="ECO:0007669"/>
    <property type="project" value="InterPro"/>
</dbReference>
<keyword evidence="4" id="KW-1003">Cell membrane</keyword>
<dbReference type="PANTHER" id="PTHR30614">
    <property type="entry name" value="MEMBRANE COMPONENT OF AMINO ACID ABC TRANSPORTER"/>
    <property type="match status" value="1"/>
</dbReference>
<feature type="transmembrane region" description="Helical" evidence="9">
    <location>
        <begin position="115"/>
        <end position="133"/>
    </location>
</feature>
<keyword evidence="8 9" id="KW-0472">Membrane</keyword>
<gene>
    <name evidence="11" type="ORF">FHS81_000727</name>
</gene>
<name>A0A7W5Z233_9HYPH</name>
<dbReference type="SUPFAM" id="SSF161098">
    <property type="entry name" value="MetI-like"/>
    <property type="match status" value="1"/>
</dbReference>
<evidence type="ECO:0000256" key="1">
    <source>
        <dbReference type="ARBA" id="ARBA00004429"/>
    </source>
</evidence>
<keyword evidence="6 9" id="KW-0812">Transmembrane</keyword>
<accession>A0A7W5Z233</accession>
<organism evidence="11 12">
    <name type="scientific">Pseudochelatococcus contaminans</name>
    <dbReference type="NCBI Taxonomy" id="1538103"/>
    <lineage>
        <taxon>Bacteria</taxon>
        <taxon>Pseudomonadati</taxon>
        <taxon>Pseudomonadota</taxon>
        <taxon>Alphaproteobacteria</taxon>
        <taxon>Hyphomicrobiales</taxon>
        <taxon>Chelatococcaceae</taxon>
        <taxon>Pseudochelatococcus</taxon>
    </lineage>
</organism>
<dbReference type="InterPro" id="IPR000515">
    <property type="entry name" value="MetI-like"/>
</dbReference>
<comment type="caution">
    <text evidence="11">The sequence shown here is derived from an EMBL/GenBank/DDBJ whole genome shotgun (WGS) entry which is preliminary data.</text>
</comment>
<reference evidence="11 12" key="1">
    <citation type="submission" date="2020-08" db="EMBL/GenBank/DDBJ databases">
        <title>Genomic Encyclopedia of Type Strains, Phase IV (KMG-IV): sequencing the most valuable type-strain genomes for metagenomic binning, comparative biology and taxonomic classification.</title>
        <authorList>
            <person name="Goeker M."/>
        </authorList>
    </citation>
    <scope>NUCLEOTIDE SEQUENCE [LARGE SCALE GENOMIC DNA]</scope>
    <source>
        <strain evidence="11 12">DSM 28760</strain>
    </source>
</reference>
<comment type="similarity">
    <text evidence="2">Belongs to the binding-protein-dependent transport system permease family. HisMQ subfamily.</text>
</comment>
<evidence type="ECO:0000256" key="3">
    <source>
        <dbReference type="ARBA" id="ARBA00022448"/>
    </source>
</evidence>
<dbReference type="EMBL" id="JACICC010000001">
    <property type="protein sequence ID" value="MBB3808673.1"/>
    <property type="molecule type" value="Genomic_DNA"/>
</dbReference>
<feature type="domain" description="ABC transmembrane type-1" evidence="10">
    <location>
        <begin position="44"/>
        <end position="241"/>
    </location>
</feature>